<dbReference type="SUPFAM" id="SSF160240">
    <property type="entry name" value="Cation efflux protein cytoplasmic domain-like"/>
    <property type="match status" value="2"/>
</dbReference>
<dbReference type="GO" id="GO:0016020">
    <property type="term" value="C:membrane"/>
    <property type="evidence" value="ECO:0007669"/>
    <property type="project" value="UniProtKB-SubCell"/>
</dbReference>
<protein>
    <submittedName>
        <fullName evidence="10">Cation transporter</fullName>
    </submittedName>
</protein>
<dbReference type="InterPro" id="IPR027469">
    <property type="entry name" value="Cation_efflux_TMD_sf"/>
</dbReference>
<dbReference type="RefSeq" id="WP_154531594.1">
    <property type="nucleotide sequence ID" value="NZ_JAQXTV010000059.1"/>
</dbReference>
<feature type="transmembrane region" description="Helical" evidence="7">
    <location>
        <begin position="96"/>
        <end position="116"/>
    </location>
</feature>
<feature type="transmembrane region" description="Helical" evidence="7">
    <location>
        <begin position="199"/>
        <end position="216"/>
    </location>
</feature>
<dbReference type="InterPro" id="IPR027470">
    <property type="entry name" value="Cation_efflux_CTD"/>
</dbReference>
<dbReference type="EMBL" id="VULX01000014">
    <property type="protein sequence ID" value="MSR91699.1"/>
    <property type="molecule type" value="Genomic_DNA"/>
</dbReference>
<evidence type="ECO:0000256" key="4">
    <source>
        <dbReference type="ARBA" id="ARBA00022692"/>
    </source>
</evidence>
<dbReference type="FunFam" id="1.20.1510.10:FF:000006">
    <property type="entry name" value="Divalent cation efflux transporter"/>
    <property type="match status" value="1"/>
</dbReference>
<comment type="subcellular location">
    <subcellularLocation>
        <location evidence="1">Membrane</location>
        <topology evidence="1">Multi-pass membrane protein</topology>
    </subcellularLocation>
</comment>
<dbReference type="PANTHER" id="PTHR43840">
    <property type="entry name" value="MITOCHONDRIAL METAL TRANSPORTER 1-RELATED"/>
    <property type="match status" value="1"/>
</dbReference>
<accession>A0A7X2MZ04</accession>
<feature type="transmembrane region" description="Helical" evidence="7">
    <location>
        <begin position="26"/>
        <end position="59"/>
    </location>
</feature>
<name>A0A7X2MZ04_9CLOT</name>
<gene>
    <name evidence="10" type="ORF">FYJ33_09885</name>
</gene>
<evidence type="ECO:0000256" key="5">
    <source>
        <dbReference type="ARBA" id="ARBA00022989"/>
    </source>
</evidence>
<evidence type="ECO:0000256" key="6">
    <source>
        <dbReference type="ARBA" id="ARBA00023136"/>
    </source>
</evidence>
<dbReference type="Pfam" id="PF16916">
    <property type="entry name" value="ZT_dimer"/>
    <property type="match status" value="1"/>
</dbReference>
<proteinExistence type="inferred from homology"/>
<dbReference type="InterPro" id="IPR050291">
    <property type="entry name" value="CDF_Transporter"/>
</dbReference>
<evidence type="ECO:0000256" key="3">
    <source>
        <dbReference type="ARBA" id="ARBA00022448"/>
    </source>
</evidence>
<evidence type="ECO:0000259" key="8">
    <source>
        <dbReference type="Pfam" id="PF01545"/>
    </source>
</evidence>
<dbReference type="AlphaFoldDB" id="A0A7X2MZ04"/>
<keyword evidence="11" id="KW-1185">Reference proteome</keyword>
<keyword evidence="4 7" id="KW-0812">Transmembrane</keyword>
<evidence type="ECO:0000256" key="7">
    <source>
        <dbReference type="SAM" id="Phobius"/>
    </source>
</evidence>
<dbReference type="GO" id="GO:0008324">
    <property type="term" value="F:monoatomic cation transmembrane transporter activity"/>
    <property type="evidence" value="ECO:0007669"/>
    <property type="project" value="InterPro"/>
</dbReference>
<keyword evidence="6 7" id="KW-0472">Membrane</keyword>
<dbReference type="InterPro" id="IPR058533">
    <property type="entry name" value="Cation_efflux_TM"/>
</dbReference>
<comment type="caution">
    <text evidence="10">The sequence shown here is derived from an EMBL/GenBank/DDBJ whole genome shotgun (WGS) entry which is preliminary data.</text>
</comment>
<feature type="transmembrane region" description="Helical" evidence="7">
    <location>
        <begin position="136"/>
        <end position="156"/>
    </location>
</feature>
<evidence type="ECO:0000256" key="1">
    <source>
        <dbReference type="ARBA" id="ARBA00004141"/>
    </source>
</evidence>
<comment type="similarity">
    <text evidence="2">Belongs to the cation diffusion facilitator (CDF) transporter (TC 2.A.4) family.</text>
</comment>
<dbReference type="Gene3D" id="3.30.70.1350">
    <property type="entry name" value="Cation efflux protein, cytoplasmic domain"/>
    <property type="match status" value="2"/>
</dbReference>
<evidence type="ECO:0000256" key="2">
    <source>
        <dbReference type="ARBA" id="ARBA00008114"/>
    </source>
</evidence>
<dbReference type="Gene3D" id="1.20.1510.10">
    <property type="entry name" value="Cation efflux protein transmembrane domain"/>
    <property type="match status" value="1"/>
</dbReference>
<keyword evidence="3" id="KW-0813">Transport</keyword>
<feature type="domain" description="Cation efflux protein cytoplasmic" evidence="9">
    <location>
        <begin position="228"/>
        <end position="304"/>
    </location>
</feature>
<dbReference type="PANTHER" id="PTHR43840:SF50">
    <property type="entry name" value="MANGANESE EFFLUX SYSTEM PROTEIN MNES"/>
    <property type="match status" value="1"/>
</dbReference>
<sequence length="392" mass="43424">MFANYIIRRITNDSNDIKSEKVRVKVGYISGIVGIIINSLLFAVKLFVGMISGSVAIMADSFNNLSDASSCIITIIGFKLSSMPADKEHPFGHGRLEYISALIVAFMVMVVGLQFVKTSFERIFNPSEITFEMIPFILLLISILFKVFLAMFNGSLGKKIESSALKASAFDSIGDVITTSVVALSFLASKFTKIPIDGYIGLIVSLIILYSSFSLIKETLNPLIGEAPDEKLVAGINEGVMAFDHIIGVHDLMIHNYGPGKIMASIHAEVPANLDLITVHEVIDDAEKKLSSKFNIILVIHMDPVSLDNKEINETRAELEKIIKYNPLIESMHDFRMVGKGEHKNLIFDVVVYNDKVKKISSEKEIIDQLTEAIKDIHPSYNCVITIDKKYA</sequence>
<dbReference type="InterPro" id="IPR036837">
    <property type="entry name" value="Cation_efflux_CTD_sf"/>
</dbReference>
<feature type="domain" description="Cation efflux protein transmembrane" evidence="8">
    <location>
        <begin position="32"/>
        <end position="223"/>
    </location>
</feature>
<evidence type="ECO:0000313" key="10">
    <source>
        <dbReference type="EMBL" id="MSR91699.1"/>
    </source>
</evidence>
<dbReference type="InterPro" id="IPR002524">
    <property type="entry name" value="Cation_efflux"/>
</dbReference>
<evidence type="ECO:0000259" key="9">
    <source>
        <dbReference type="Pfam" id="PF16916"/>
    </source>
</evidence>
<dbReference type="Pfam" id="PF01545">
    <property type="entry name" value="Cation_efflux"/>
    <property type="match status" value="1"/>
</dbReference>
<evidence type="ECO:0000313" key="11">
    <source>
        <dbReference type="Proteomes" id="UP000460287"/>
    </source>
</evidence>
<keyword evidence="5 7" id="KW-1133">Transmembrane helix</keyword>
<dbReference type="NCBIfam" id="TIGR01297">
    <property type="entry name" value="CDF"/>
    <property type="match status" value="1"/>
</dbReference>
<dbReference type="Proteomes" id="UP000460287">
    <property type="component" value="Unassembled WGS sequence"/>
</dbReference>
<dbReference type="SUPFAM" id="SSF161111">
    <property type="entry name" value="Cation efflux protein transmembrane domain-like"/>
    <property type="match status" value="1"/>
</dbReference>
<reference evidence="10 11" key="1">
    <citation type="submission" date="2019-08" db="EMBL/GenBank/DDBJ databases">
        <title>In-depth cultivation of the pig gut microbiome towards novel bacterial diversity and tailored functional studies.</title>
        <authorList>
            <person name="Wylensek D."/>
            <person name="Hitch T.C.A."/>
            <person name="Clavel T."/>
        </authorList>
    </citation>
    <scope>NUCLEOTIDE SEQUENCE [LARGE SCALE GENOMIC DNA]</scope>
    <source>
        <strain evidence="10 11">WCA-383-APC-5B</strain>
    </source>
</reference>
<organism evidence="10 11">
    <name type="scientific">Inconstantimicrobium porci</name>
    <dbReference type="NCBI Taxonomy" id="2652291"/>
    <lineage>
        <taxon>Bacteria</taxon>
        <taxon>Bacillati</taxon>
        <taxon>Bacillota</taxon>
        <taxon>Clostridia</taxon>
        <taxon>Eubacteriales</taxon>
        <taxon>Clostridiaceae</taxon>
        <taxon>Inconstantimicrobium</taxon>
    </lineage>
</organism>